<evidence type="ECO:0000256" key="2">
    <source>
        <dbReference type="ARBA" id="ARBA00005268"/>
    </source>
</evidence>
<dbReference type="InterPro" id="IPR005226">
    <property type="entry name" value="UPF0014_fam"/>
</dbReference>
<evidence type="ECO:0000256" key="5">
    <source>
        <dbReference type="ARBA" id="ARBA00023136"/>
    </source>
</evidence>
<dbReference type="PANTHER" id="PTHR30028:SF0">
    <property type="entry name" value="PROTEIN ALUMINUM SENSITIVE 3"/>
    <property type="match status" value="1"/>
</dbReference>
<gene>
    <name evidence="7" type="ORF">SAMN05421543_103175</name>
</gene>
<protein>
    <submittedName>
        <fullName evidence="7">Putative ABC transport system permease protein</fullName>
    </submittedName>
</protein>
<dbReference type="STRING" id="392015.SAMN05421543_103175"/>
<dbReference type="EMBL" id="FPBV01000003">
    <property type="protein sequence ID" value="SFU54429.1"/>
    <property type="molecule type" value="Genomic_DNA"/>
</dbReference>
<name>A0A1I7H153_9BACL</name>
<accession>A0A1I7H153</accession>
<proteinExistence type="inferred from homology"/>
<evidence type="ECO:0000256" key="6">
    <source>
        <dbReference type="SAM" id="Phobius"/>
    </source>
</evidence>
<dbReference type="RefSeq" id="WP_074950051.1">
    <property type="nucleotide sequence ID" value="NZ_FPBV01000003.1"/>
</dbReference>
<dbReference type="Proteomes" id="UP000183508">
    <property type="component" value="Unassembled WGS sequence"/>
</dbReference>
<evidence type="ECO:0000313" key="7">
    <source>
        <dbReference type="EMBL" id="SFU54429.1"/>
    </source>
</evidence>
<dbReference type="Pfam" id="PF03649">
    <property type="entry name" value="UPF0014"/>
    <property type="match status" value="1"/>
</dbReference>
<dbReference type="PANTHER" id="PTHR30028">
    <property type="entry name" value="UPF0014 INNER MEMBRANE PROTEIN YBBM-RELATED"/>
    <property type="match status" value="1"/>
</dbReference>
<keyword evidence="4 6" id="KW-1133">Transmembrane helix</keyword>
<keyword evidence="8" id="KW-1185">Reference proteome</keyword>
<reference evidence="8" key="1">
    <citation type="submission" date="2016-10" db="EMBL/GenBank/DDBJ databases">
        <authorList>
            <person name="Varghese N."/>
        </authorList>
    </citation>
    <scope>NUCLEOTIDE SEQUENCE [LARGE SCALE GENOMIC DNA]</scope>
    <source>
        <strain evidence="8">DSM 17980</strain>
    </source>
</reference>
<sequence length="248" mass="26471">MSLWALAMTLAFVAAAMALSIWQRLGLEKDMVVAAVRATVQLLAIGYVLKFVFHVDHAALTAAMVLLMSVVAADNASRRGQGLAGRFWRVWVAVMATEIATQGFLLAARVIPPEPAYVIPISGMIIGNAMVASALFLNRLRGEAQARRDEMTVLLSLGATPRQASRAVVKAAVKASMIPTIDSTKTMGLVQLPGMMTGQIIAGADPIKAVRYQLLIVFALIASAAITTMVLGALTYGRLFNQHQQPVV</sequence>
<dbReference type="GO" id="GO:0005886">
    <property type="term" value="C:plasma membrane"/>
    <property type="evidence" value="ECO:0007669"/>
    <property type="project" value="TreeGrafter"/>
</dbReference>
<keyword evidence="3 6" id="KW-0812">Transmembrane</keyword>
<dbReference type="OrthoDB" id="9791807at2"/>
<feature type="transmembrane region" description="Helical" evidence="6">
    <location>
        <begin position="57"/>
        <end position="76"/>
    </location>
</feature>
<organism evidence="7 8">
    <name type="scientific">Alicyclobacillus macrosporangiidus</name>
    <dbReference type="NCBI Taxonomy" id="392015"/>
    <lineage>
        <taxon>Bacteria</taxon>
        <taxon>Bacillati</taxon>
        <taxon>Bacillota</taxon>
        <taxon>Bacilli</taxon>
        <taxon>Bacillales</taxon>
        <taxon>Alicyclobacillaceae</taxon>
        <taxon>Alicyclobacillus</taxon>
    </lineage>
</organism>
<evidence type="ECO:0000313" key="8">
    <source>
        <dbReference type="Proteomes" id="UP000183508"/>
    </source>
</evidence>
<keyword evidence="5 6" id="KW-0472">Membrane</keyword>
<feature type="transmembrane region" description="Helical" evidence="6">
    <location>
        <begin position="214"/>
        <end position="236"/>
    </location>
</feature>
<feature type="transmembrane region" description="Helical" evidence="6">
    <location>
        <begin position="117"/>
        <end position="138"/>
    </location>
</feature>
<comment type="subcellular location">
    <subcellularLocation>
        <location evidence="1">Membrane</location>
        <topology evidence="1">Multi-pass membrane protein</topology>
    </subcellularLocation>
</comment>
<evidence type="ECO:0000256" key="3">
    <source>
        <dbReference type="ARBA" id="ARBA00022692"/>
    </source>
</evidence>
<comment type="similarity">
    <text evidence="2">Belongs to the UPF0014 family.</text>
</comment>
<feature type="transmembrane region" description="Helical" evidence="6">
    <location>
        <begin position="88"/>
        <end position="111"/>
    </location>
</feature>
<evidence type="ECO:0000256" key="1">
    <source>
        <dbReference type="ARBA" id="ARBA00004141"/>
    </source>
</evidence>
<dbReference type="AlphaFoldDB" id="A0A1I7H153"/>
<evidence type="ECO:0000256" key="4">
    <source>
        <dbReference type="ARBA" id="ARBA00022989"/>
    </source>
</evidence>
<dbReference type="eggNOG" id="COG0390">
    <property type="taxonomic scope" value="Bacteria"/>
</dbReference>